<proteinExistence type="inferred from homology"/>
<evidence type="ECO:0000313" key="9">
    <source>
        <dbReference type="EMBL" id="KAL2717258.1"/>
    </source>
</evidence>
<dbReference type="CDD" id="cd00751">
    <property type="entry name" value="thiolase"/>
    <property type="match status" value="1"/>
</dbReference>
<dbReference type="Pfam" id="PF02803">
    <property type="entry name" value="Thiolase_C"/>
    <property type="match status" value="1"/>
</dbReference>
<evidence type="ECO:0008006" key="11">
    <source>
        <dbReference type="Google" id="ProtNLM"/>
    </source>
</evidence>
<keyword evidence="4 6" id="KW-0012">Acyltransferase</keyword>
<dbReference type="PANTHER" id="PTHR18919:SF107">
    <property type="entry name" value="ACETYL-COA ACETYLTRANSFERASE, CYTOSOLIC"/>
    <property type="match status" value="1"/>
</dbReference>
<keyword evidence="3 6" id="KW-0808">Transferase</keyword>
<dbReference type="FunFam" id="3.40.47.10:FF:000010">
    <property type="entry name" value="Acetyl-CoA acetyltransferase (Thiolase)"/>
    <property type="match status" value="1"/>
</dbReference>
<gene>
    <name evidence="9" type="ORF">V1478_012958</name>
</gene>
<dbReference type="InterPro" id="IPR020617">
    <property type="entry name" value="Thiolase_C"/>
</dbReference>
<organism evidence="9 10">
    <name type="scientific">Vespula squamosa</name>
    <name type="common">Southern yellow jacket</name>
    <name type="synonym">Wasp</name>
    <dbReference type="NCBI Taxonomy" id="30214"/>
    <lineage>
        <taxon>Eukaryota</taxon>
        <taxon>Metazoa</taxon>
        <taxon>Ecdysozoa</taxon>
        <taxon>Arthropoda</taxon>
        <taxon>Hexapoda</taxon>
        <taxon>Insecta</taxon>
        <taxon>Pterygota</taxon>
        <taxon>Neoptera</taxon>
        <taxon>Endopterygota</taxon>
        <taxon>Hymenoptera</taxon>
        <taxon>Apocrita</taxon>
        <taxon>Aculeata</taxon>
        <taxon>Vespoidea</taxon>
        <taxon>Vespidae</taxon>
        <taxon>Vespinae</taxon>
        <taxon>Vespula</taxon>
    </lineage>
</organism>
<dbReference type="InterPro" id="IPR016039">
    <property type="entry name" value="Thiolase-like"/>
</dbReference>
<evidence type="ECO:0000256" key="3">
    <source>
        <dbReference type="ARBA" id="ARBA00022679"/>
    </source>
</evidence>
<dbReference type="PROSITE" id="PS00099">
    <property type="entry name" value="THIOLASE_3"/>
    <property type="match status" value="1"/>
</dbReference>
<dbReference type="SUPFAM" id="SSF53901">
    <property type="entry name" value="Thiolase-like"/>
    <property type="match status" value="2"/>
</dbReference>
<evidence type="ECO:0000256" key="5">
    <source>
        <dbReference type="PIRSR" id="PIRSR000429-1"/>
    </source>
</evidence>
<dbReference type="PROSITE" id="PS00737">
    <property type="entry name" value="THIOLASE_2"/>
    <property type="match status" value="1"/>
</dbReference>
<evidence type="ECO:0000256" key="6">
    <source>
        <dbReference type="RuleBase" id="RU003557"/>
    </source>
</evidence>
<dbReference type="PROSITE" id="PS00098">
    <property type="entry name" value="THIOLASE_1"/>
    <property type="match status" value="1"/>
</dbReference>
<dbReference type="InterPro" id="IPR020613">
    <property type="entry name" value="Thiolase_CS"/>
</dbReference>
<dbReference type="InterPro" id="IPR020610">
    <property type="entry name" value="Thiolase_AS"/>
</dbReference>
<evidence type="ECO:0000256" key="4">
    <source>
        <dbReference type="ARBA" id="ARBA00023315"/>
    </source>
</evidence>
<comment type="similarity">
    <text evidence="2 6">Belongs to the thiolase-like superfamily. Thiolase family.</text>
</comment>
<dbReference type="InterPro" id="IPR020615">
    <property type="entry name" value="Thiolase_acyl_enz_int_AS"/>
</dbReference>
<dbReference type="Proteomes" id="UP001607302">
    <property type="component" value="Unassembled WGS sequence"/>
</dbReference>
<feature type="active site" description="Proton acceptor" evidence="5">
    <location>
        <position position="350"/>
    </location>
</feature>
<dbReference type="Gene3D" id="3.40.47.10">
    <property type="match status" value="2"/>
</dbReference>
<name>A0ABD2A9F7_VESSQ</name>
<dbReference type="EMBL" id="JAUDFV010000153">
    <property type="protein sequence ID" value="KAL2717258.1"/>
    <property type="molecule type" value="Genomic_DNA"/>
</dbReference>
<dbReference type="PIRSF" id="PIRSF000429">
    <property type="entry name" value="Ac-CoA_Ac_transf"/>
    <property type="match status" value="1"/>
</dbReference>
<evidence type="ECO:0000259" key="7">
    <source>
        <dbReference type="Pfam" id="PF00108"/>
    </source>
</evidence>
<protein>
    <recommendedName>
        <fullName evidence="11">Acetyl-CoA acetyltransferase, cytosolic</fullName>
    </recommendedName>
</protein>
<dbReference type="InterPro" id="IPR002155">
    <property type="entry name" value="Thiolase"/>
</dbReference>
<dbReference type="InterPro" id="IPR020616">
    <property type="entry name" value="Thiolase_N"/>
</dbReference>
<feature type="domain" description="Thiolase N-terminal" evidence="7">
    <location>
        <begin position="6"/>
        <end position="263"/>
    </location>
</feature>
<reference evidence="9 10" key="1">
    <citation type="journal article" date="2024" name="Ann. Entomol. Soc. Am.">
        <title>Genomic analyses of the southern and eastern yellowjacket wasps (Hymenoptera: Vespidae) reveal evolutionary signatures of social life.</title>
        <authorList>
            <person name="Catto M.A."/>
            <person name="Caine P.B."/>
            <person name="Orr S.E."/>
            <person name="Hunt B.G."/>
            <person name="Goodisman M.A.D."/>
        </authorList>
    </citation>
    <scope>NUCLEOTIDE SEQUENCE [LARGE SCALE GENOMIC DNA]</scope>
    <source>
        <strain evidence="9">233</strain>
        <tissue evidence="9">Head and thorax</tissue>
    </source>
</reference>
<evidence type="ECO:0000313" key="10">
    <source>
        <dbReference type="Proteomes" id="UP001607302"/>
    </source>
</evidence>
<feature type="active site" description="Acyl-thioester intermediate" evidence="5">
    <location>
        <position position="90"/>
    </location>
</feature>
<evidence type="ECO:0000256" key="1">
    <source>
        <dbReference type="ARBA" id="ARBA00005189"/>
    </source>
</evidence>
<dbReference type="AlphaFoldDB" id="A0ABD2A9F7"/>
<dbReference type="NCBIfam" id="TIGR01930">
    <property type="entry name" value="AcCoA-C-Actrans"/>
    <property type="match status" value="1"/>
</dbReference>
<feature type="active site" description="Proton acceptor" evidence="5">
    <location>
        <position position="380"/>
    </location>
</feature>
<comment type="caution">
    <text evidence="9">The sequence shown here is derived from an EMBL/GenBank/DDBJ whole genome shotgun (WGS) entry which is preliminary data.</text>
</comment>
<dbReference type="Pfam" id="PF00108">
    <property type="entry name" value="Thiolase_N"/>
    <property type="match status" value="1"/>
</dbReference>
<feature type="domain" description="Thiolase C-terminal" evidence="8">
    <location>
        <begin position="272"/>
        <end position="393"/>
    </location>
</feature>
<dbReference type="GO" id="GO:0003988">
    <property type="term" value="F:acetyl-CoA C-acyltransferase activity"/>
    <property type="evidence" value="ECO:0007669"/>
    <property type="project" value="UniProtKB-ARBA"/>
</dbReference>
<keyword evidence="10" id="KW-1185">Reference proteome</keyword>
<evidence type="ECO:0000256" key="2">
    <source>
        <dbReference type="ARBA" id="ARBA00010982"/>
    </source>
</evidence>
<sequence>MSFHDVVIVSAVRTPIGSFCGNLSSLKASDLGSIVIKECLTRVNLNPSEVSEVILGQSLTAGQGQNPARQAAIKADFPVRVPAYQVNMLCGSGLKAIANGYLSLKSGESNIIVAGGQESMSQAPHTVYLRNGIKMGDCNFIDTLIHDGLTDAFTSIHMGVTAENIAKDFGITREEQDLYATLSQQKAAAAISAGHFDKEIVPVTILNRNESILISKDEFPKPSTTTQDLSKLKPVFIKANGTVTAGNASGINDGAAAVVLMTKEEAIKRDINPLAQIIAVAQSGVEPSIMGTGPIPAIELLLQKTEWSKDEVDLYELNEAFAAQSLACIKKLDLDPNKVNINGGAIALGHPIGASGARILVTLLHSLERIGGKKGIAALCIGGGMGIAIAIERK</sequence>
<comment type="pathway">
    <text evidence="1">Lipid metabolism.</text>
</comment>
<dbReference type="PANTHER" id="PTHR18919">
    <property type="entry name" value="ACETYL-COA C-ACYLTRANSFERASE"/>
    <property type="match status" value="1"/>
</dbReference>
<accession>A0ABD2A9F7</accession>
<evidence type="ECO:0000259" key="8">
    <source>
        <dbReference type="Pfam" id="PF02803"/>
    </source>
</evidence>